<gene>
    <name evidence="13" type="ORF">Z968_10925</name>
</gene>
<dbReference type="InterPro" id="IPR050351">
    <property type="entry name" value="BphY/WalK/GraS-like"/>
</dbReference>
<name>A0A0A0I2D6_CLONO</name>
<evidence type="ECO:0000256" key="1">
    <source>
        <dbReference type="ARBA" id="ARBA00000085"/>
    </source>
</evidence>
<comment type="caution">
    <text evidence="13">The sequence shown here is derived from an EMBL/GenBank/DDBJ whole genome shotgun (WGS) entry which is preliminary data.</text>
</comment>
<evidence type="ECO:0000256" key="2">
    <source>
        <dbReference type="ARBA" id="ARBA00004651"/>
    </source>
</evidence>
<accession>A0A0A0I2D6</accession>
<evidence type="ECO:0000256" key="6">
    <source>
        <dbReference type="ARBA" id="ARBA00022692"/>
    </source>
</evidence>
<dbReference type="OrthoDB" id="9780487at2"/>
<keyword evidence="6 11" id="KW-0812">Transmembrane</keyword>
<evidence type="ECO:0000256" key="10">
    <source>
        <dbReference type="ARBA" id="ARBA00023136"/>
    </source>
</evidence>
<evidence type="ECO:0000256" key="9">
    <source>
        <dbReference type="ARBA" id="ARBA00023012"/>
    </source>
</evidence>
<organism evidence="13 14">
    <name type="scientific">Clostridium novyi A str. 4552</name>
    <dbReference type="NCBI Taxonomy" id="1444289"/>
    <lineage>
        <taxon>Bacteria</taxon>
        <taxon>Bacillati</taxon>
        <taxon>Bacillota</taxon>
        <taxon>Clostridia</taxon>
        <taxon>Eubacteriales</taxon>
        <taxon>Clostridiaceae</taxon>
        <taxon>Clostridium</taxon>
    </lineage>
</organism>
<keyword evidence="10 11" id="KW-0472">Membrane</keyword>
<dbReference type="PANTHER" id="PTHR45453">
    <property type="entry name" value="PHOSPHATE REGULON SENSOR PROTEIN PHOR"/>
    <property type="match status" value="1"/>
</dbReference>
<protein>
    <recommendedName>
        <fullName evidence="3">histidine kinase</fullName>
        <ecNumber evidence="3">2.7.13.3</ecNumber>
    </recommendedName>
</protein>
<dbReference type="GO" id="GO:0000155">
    <property type="term" value="F:phosphorelay sensor kinase activity"/>
    <property type="evidence" value="ECO:0007669"/>
    <property type="project" value="TreeGrafter"/>
</dbReference>
<evidence type="ECO:0000256" key="5">
    <source>
        <dbReference type="ARBA" id="ARBA00022679"/>
    </source>
</evidence>
<keyword evidence="9" id="KW-0902">Two-component regulatory system</keyword>
<dbReference type="InterPro" id="IPR004358">
    <property type="entry name" value="Sig_transdc_His_kin-like_C"/>
</dbReference>
<dbReference type="PROSITE" id="PS50109">
    <property type="entry name" value="HIS_KIN"/>
    <property type="match status" value="1"/>
</dbReference>
<dbReference type="Proteomes" id="UP000030012">
    <property type="component" value="Unassembled WGS sequence"/>
</dbReference>
<dbReference type="RefSeq" id="WP_039256038.1">
    <property type="nucleotide sequence ID" value="NZ_JENJ01000059.1"/>
</dbReference>
<dbReference type="Pfam" id="PF02518">
    <property type="entry name" value="HATPase_c"/>
    <property type="match status" value="1"/>
</dbReference>
<comment type="subcellular location">
    <subcellularLocation>
        <location evidence="2">Cell membrane</location>
        <topology evidence="2">Multi-pass membrane protein</topology>
    </subcellularLocation>
</comment>
<feature type="domain" description="Histidine kinase" evidence="12">
    <location>
        <begin position="126"/>
        <end position="332"/>
    </location>
</feature>
<feature type="transmembrane region" description="Helical" evidence="11">
    <location>
        <begin position="37"/>
        <end position="55"/>
    </location>
</feature>
<evidence type="ECO:0000259" key="12">
    <source>
        <dbReference type="PROSITE" id="PS50109"/>
    </source>
</evidence>
<dbReference type="SUPFAM" id="SSF55874">
    <property type="entry name" value="ATPase domain of HSP90 chaperone/DNA topoisomerase II/histidine kinase"/>
    <property type="match status" value="1"/>
</dbReference>
<keyword evidence="4" id="KW-1003">Cell membrane</keyword>
<feature type="transmembrane region" description="Helical" evidence="11">
    <location>
        <begin position="12"/>
        <end position="31"/>
    </location>
</feature>
<evidence type="ECO:0000256" key="4">
    <source>
        <dbReference type="ARBA" id="ARBA00022475"/>
    </source>
</evidence>
<evidence type="ECO:0000256" key="3">
    <source>
        <dbReference type="ARBA" id="ARBA00012438"/>
    </source>
</evidence>
<dbReference type="InterPro" id="IPR003594">
    <property type="entry name" value="HATPase_dom"/>
</dbReference>
<proteinExistence type="predicted"/>
<evidence type="ECO:0000256" key="8">
    <source>
        <dbReference type="ARBA" id="ARBA00022989"/>
    </source>
</evidence>
<sequence>MRAVEYLKERSFYLGINLFLFFIISIVMRILSFGTGTIFLVFCIWFIPLIIYIILELIKSKSYCDELTSIIEKLDKKYLLPEVIKEPQGIEQKVVYRVLKEANKNMHERVNKYKYMQAEYREYIETWVHEIKTPISSARLIIENNENEVTRNIEYELKKIEGFIEQTLYYAKSSDVNKDYIIKEFDLKLVVESTVRKNSRYFINKRISLSIDNLDIKVFSDKKWVEFILGQIIGNSLKYSKNKNAKISIYATKNKNSVDLIIEDNGVGIPMQDIEKVFEKGFTGENGRKFGRSTGIGLYLCKKLCHKLGLGLKLISKESQGTIVTITFPLSKFTKF</sequence>
<dbReference type="GO" id="GO:0005886">
    <property type="term" value="C:plasma membrane"/>
    <property type="evidence" value="ECO:0007669"/>
    <property type="project" value="UniProtKB-SubCell"/>
</dbReference>
<dbReference type="GO" id="GO:0004721">
    <property type="term" value="F:phosphoprotein phosphatase activity"/>
    <property type="evidence" value="ECO:0007669"/>
    <property type="project" value="TreeGrafter"/>
</dbReference>
<evidence type="ECO:0000313" key="14">
    <source>
        <dbReference type="Proteomes" id="UP000030012"/>
    </source>
</evidence>
<keyword evidence="5" id="KW-0808">Transferase</keyword>
<dbReference type="EC" id="2.7.13.3" evidence="3"/>
<dbReference type="PRINTS" id="PR00344">
    <property type="entry name" value="BCTRLSENSOR"/>
</dbReference>
<evidence type="ECO:0000256" key="11">
    <source>
        <dbReference type="SAM" id="Phobius"/>
    </source>
</evidence>
<keyword evidence="8 11" id="KW-1133">Transmembrane helix</keyword>
<dbReference type="GO" id="GO:0016036">
    <property type="term" value="P:cellular response to phosphate starvation"/>
    <property type="evidence" value="ECO:0007669"/>
    <property type="project" value="TreeGrafter"/>
</dbReference>
<dbReference type="InterPro" id="IPR036890">
    <property type="entry name" value="HATPase_C_sf"/>
</dbReference>
<dbReference type="InterPro" id="IPR005467">
    <property type="entry name" value="His_kinase_dom"/>
</dbReference>
<dbReference type="AlphaFoldDB" id="A0A0A0I2D6"/>
<keyword evidence="7 13" id="KW-0418">Kinase</keyword>
<dbReference type="SMART" id="SM00387">
    <property type="entry name" value="HATPase_c"/>
    <property type="match status" value="1"/>
</dbReference>
<evidence type="ECO:0000313" key="13">
    <source>
        <dbReference type="EMBL" id="KGM94778.1"/>
    </source>
</evidence>
<dbReference type="PANTHER" id="PTHR45453:SF2">
    <property type="entry name" value="HISTIDINE KINASE"/>
    <property type="match status" value="1"/>
</dbReference>
<comment type="catalytic activity">
    <reaction evidence="1">
        <text>ATP + protein L-histidine = ADP + protein N-phospho-L-histidine.</text>
        <dbReference type="EC" id="2.7.13.3"/>
    </reaction>
</comment>
<reference evidence="13 14" key="1">
    <citation type="submission" date="2014-01" db="EMBL/GenBank/DDBJ databases">
        <title>Plasmidome dynamics in the species complex Clostridium novyi sensu lato converts strains of independent lineages into distinctly different pathogens.</title>
        <authorList>
            <person name="Skarin H."/>
            <person name="Segerman B."/>
        </authorList>
    </citation>
    <scope>NUCLEOTIDE SEQUENCE [LARGE SCALE GENOMIC DNA]</scope>
    <source>
        <strain evidence="13 14">4552</strain>
    </source>
</reference>
<dbReference type="EMBL" id="JENJ01000059">
    <property type="protein sequence ID" value="KGM94778.1"/>
    <property type="molecule type" value="Genomic_DNA"/>
</dbReference>
<evidence type="ECO:0000256" key="7">
    <source>
        <dbReference type="ARBA" id="ARBA00022777"/>
    </source>
</evidence>
<dbReference type="Gene3D" id="3.30.565.10">
    <property type="entry name" value="Histidine kinase-like ATPase, C-terminal domain"/>
    <property type="match status" value="1"/>
</dbReference>